<organism evidence="3 4">
    <name type="scientific">Popillia japonica</name>
    <name type="common">Japanese beetle</name>
    <dbReference type="NCBI Taxonomy" id="7064"/>
    <lineage>
        <taxon>Eukaryota</taxon>
        <taxon>Metazoa</taxon>
        <taxon>Ecdysozoa</taxon>
        <taxon>Arthropoda</taxon>
        <taxon>Hexapoda</taxon>
        <taxon>Insecta</taxon>
        <taxon>Pterygota</taxon>
        <taxon>Neoptera</taxon>
        <taxon>Endopterygota</taxon>
        <taxon>Coleoptera</taxon>
        <taxon>Polyphaga</taxon>
        <taxon>Scarabaeiformia</taxon>
        <taxon>Scarabaeidae</taxon>
        <taxon>Rutelinae</taxon>
        <taxon>Popillia</taxon>
    </lineage>
</organism>
<evidence type="ECO:0000313" key="4">
    <source>
        <dbReference type="Proteomes" id="UP001458880"/>
    </source>
</evidence>
<sequence>MTTCSLASRSWEAFENIFDESLDNDYVSLASSDFVPMVVLSLYEILVVNVIKHVLLYVTRAVNRSDSAVVILELSFLIRMVRNTKRATSTEAQQHAEQRQQSAMAID</sequence>
<keyword evidence="2" id="KW-0812">Transmembrane</keyword>
<evidence type="ECO:0000313" key="3">
    <source>
        <dbReference type="EMBL" id="KAK9688380.1"/>
    </source>
</evidence>
<gene>
    <name evidence="3" type="ORF">QE152_g35589</name>
</gene>
<keyword evidence="2" id="KW-0472">Membrane</keyword>
<keyword evidence="2" id="KW-1133">Transmembrane helix</keyword>
<accession>A0AAW1IFH9</accession>
<keyword evidence="4" id="KW-1185">Reference proteome</keyword>
<evidence type="ECO:0000256" key="1">
    <source>
        <dbReference type="SAM" id="MobiDB-lite"/>
    </source>
</evidence>
<evidence type="ECO:0000256" key="2">
    <source>
        <dbReference type="SAM" id="Phobius"/>
    </source>
</evidence>
<dbReference type="AlphaFoldDB" id="A0AAW1IFH9"/>
<dbReference type="EMBL" id="JASPKY010000593">
    <property type="protein sequence ID" value="KAK9688380.1"/>
    <property type="molecule type" value="Genomic_DNA"/>
</dbReference>
<proteinExistence type="predicted"/>
<comment type="caution">
    <text evidence="3">The sequence shown here is derived from an EMBL/GenBank/DDBJ whole genome shotgun (WGS) entry which is preliminary data.</text>
</comment>
<dbReference type="Proteomes" id="UP001458880">
    <property type="component" value="Unassembled WGS sequence"/>
</dbReference>
<protein>
    <submittedName>
        <fullName evidence="3">Uncharacterized protein</fullName>
    </submittedName>
</protein>
<reference evidence="3 4" key="1">
    <citation type="journal article" date="2024" name="BMC Genomics">
        <title>De novo assembly and annotation of Popillia japonica's genome with initial clues to its potential as an invasive pest.</title>
        <authorList>
            <person name="Cucini C."/>
            <person name="Boschi S."/>
            <person name="Funari R."/>
            <person name="Cardaioli E."/>
            <person name="Iannotti N."/>
            <person name="Marturano G."/>
            <person name="Paoli F."/>
            <person name="Bruttini M."/>
            <person name="Carapelli A."/>
            <person name="Frati F."/>
            <person name="Nardi F."/>
        </authorList>
    </citation>
    <scope>NUCLEOTIDE SEQUENCE [LARGE SCALE GENOMIC DNA]</scope>
    <source>
        <strain evidence="3">DMR45628</strain>
    </source>
</reference>
<feature type="transmembrane region" description="Helical" evidence="2">
    <location>
        <begin position="34"/>
        <end position="58"/>
    </location>
</feature>
<name>A0AAW1IFH9_POPJA</name>
<feature type="region of interest" description="Disordered" evidence="1">
    <location>
        <begin position="88"/>
        <end position="107"/>
    </location>
</feature>